<dbReference type="GO" id="GO:0006487">
    <property type="term" value="P:protein N-linked glycosylation"/>
    <property type="evidence" value="ECO:0007669"/>
    <property type="project" value="TreeGrafter"/>
</dbReference>
<sequence length="446" mass="52917">MLRRCLRGPSRSRFNVRSRVPRFLSRLLNRHVLIPLLVISFALFVEVYTHTQKYAVRQPDDHDLDEPFYTTCQEPRVDQPRESAALVMLARNSELLKALKTVQSIEKHFNRWFHYPIVFMNDEPWSEDFISAMNATVSGEARFEVIPKSEWTFPAWMDEKDAKSSIAQQGRDGIMYAGLETYHHMCRFYSGKFYTLQALQQYKWYWRIEPDVDFHCSITYDPFVEMAKHEKVYGFTISLWEQPDTCPSLFREMADWREKHNIPATELWKASISASWVPWPFRSWMSWFRHRDRHGDGWSLCHYWSNFEIANLEFFRGRGYQDLFEHLDKTGGFYYERWGDAAVHSLALAMLLDSERVHHFEDFGYRHDWFFQCPANAPGGQLPGNKLLEPDYPWSPEREGGIGCRCECDGSRTRNYATFCLNKLKQPNTTKRMSWFGWLWSMIGET</sequence>
<comment type="similarity">
    <text evidence="1">Belongs to the glycosyltransferase 15 family.</text>
</comment>
<evidence type="ECO:0000256" key="2">
    <source>
        <dbReference type="ARBA" id="ARBA00022676"/>
    </source>
</evidence>
<keyword evidence="3 5" id="KW-0808">Transferase</keyword>
<dbReference type="Proteomes" id="UP001303473">
    <property type="component" value="Unassembled WGS sequence"/>
</dbReference>
<evidence type="ECO:0000256" key="1">
    <source>
        <dbReference type="ARBA" id="ARBA00007677"/>
    </source>
</evidence>
<organism evidence="5 6">
    <name type="scientific">Diplogelasinospora grovesii</name>
    <dbReference type="NCBI Taxonomy" id="303347"/>
    <lineage>
        <taxon>Eukaryota</taxon>
        <taxon>Fungi</taxon>
        <taxon>Dikarya</taxon>
        <taxon>Ascomycota</taxon>
        <taxon>Pezizomycotina</taxon>
        <taxon>Sordariomycetes</taxon>
        <taxon>Sordariomycetidae</taxon>
        <taxon>Sordariales</taxon>
        <taxon>Diplogelasinosporaceae</taxon>
        <taxon>Diplogelasinospora</taxon>
    </lineage>
</organism>
<dbReference type="PANTHER" id="PTHR31121">
    <property type="entry name" value="ALPHA-1,2 MANNOSYLTRANSFERASE KTR1"/>
    <property type="match status" value="1"/>
</dbReference>
<evidence type="ECO:0000313" key="6">
    <source>
        <dbReference type="Proteomes" id="UP001303473"/>
    </source>
</evidence>
<reference evidence="6" key="1">
    <citation type="journal article" date="2023" name="Mol. Phylogenet. Evol.">
        <title>Genome-scale phylogeny and comparative genomics of the fungal order Sordariales.</title>
        <authorList>
            <person name="Hensen N."/>
            <person name="Bonometti L."/>
            <person name="Westerberg I."/>
            <person name="Brannstrom I.O."/>
            <person name="Guillou S."/>
            <person name="Cros-Aarteil S."/>
            <person name="Calhoun S."/>
            <person name="Haridas S."/>
            <person name="Kuo A."/>
            <person name="Mondo S."/>
            <person name="Pangilinan J."/>
            <person name="Riley R."/>
            <person name="LaButti K."/>
            <person name="Andreopoulos B."/>
            <person name="Lipzen A."/>
            <person name="Chen C."/>
            <person name="Yan M."/>
            <person name="Daum C."/>
            <person name="Ng V."/>
            <person name="Clum A."/>
            <person name="Steindorff A."/>
            <person name="Ohm R.A."/>
            <person name="Martin F."/>
            <person name="Silar P."/>
            <person name="Natvig D.O."/>
            <person name="Lalanne C."/>
            <person name="Gautier V."/>
            <person name="Ament-Velasquez S.L."/>
            <person name="Kruys A."/>
            <person name="Hutchinson M.I."/>
            <person name="Powell A.J."/>
            <person name="Barry K."/>
            <person name="Miller A.N."/>
            <person name="Grigoriev I.V."/>
            <person name="Debuchy R."/>
            <person name="Gladieux P."/>
            <person name="Hiltunen Thoren M."/>
            <person name="Johannesson H."/>
        </authorList>
    </citation>
    <scope>NUCLEOTIDE SEQUENCE [LARGE SCALE GENOMIC DNA]</scope>
    <source>
        <strain evidence="6">CBS 340.73</strain>
    </source>
</reference>
<proteinExistence type="inferred from homology"/>
<evidence type="ECO:0000313" key="5">
    <source>
        <dbReference type="EMBL" id="KAK3945506.1"/>
    </source>
</evidence>
<evidence type="ECO:0000256" key="3">
    <source>
        <dbReference type="ARBA" id="ARBA00022679"/>
    </source>
</evidence>
<dbReference type="GO" id="GO:0005794">
    <property type="term" value="C:Golgi apparatus"/>
    <property type="evidence" value="ECO:0007669"/>
    <property type="project" value="TreeGrafter"/>
</dbReference>
<dbReference type="AlphaFoldDB" id="A0AAN6NI34"/>
<dbReference type="InterPro" id="IPR029044">
    <property type="entry name" value="Nucleotide-diphossugar_trans"/>
</dbReference>
<dbReference type="Pfam" id="PF01793">
    <property type="entry name" value="Glyco_transf_15"/>
    <property type="match status" value="1"/>
</dbReference>
<comment type="caution">
    <text evidence="5">The sequence shown here is derived from an EMBL/GenBank/DDBJ whole genome shotgun (WGS) entry which is preliminary data.</text>
</comment>
<dbReference type="GO" id="GO:0016020">
    <property type="term" value="C:membrane"/>
    <property type="evidence" value="ECO:0007669"/>
    <property type="project" value="InterPro"/>
</dbReference>
<keyword evidence="2" id="KW-0328">Glycosyltransferase</keyword>
<accession>A0AAN6NI34</accession>
<dbReference type="PANTHER" id="PTHR31121:SF2">
    <property type="entry name" value="MANNOSYLTRANSFERASE KTR5-RELATED"/>
    <property type="match status" value="1"/>
</dbReference>
<dbReference type="Gene3D" id="3.90.550.10">
    <property type="entry name" value="Spore Coat Polysaccharide Biosynthesis Protein SpsA, Chain A"/>
    <property type="match status" value="1"/>
</dbReference>
<protein>
    <submittedName>
        <fullName evidence="5">Nucleotide-diphospho-sugar transferase</fullName>
    </submittedName>
</protein>
<dbReference type="GO" id="GO:0000026">
    <property type="term" value="F:alpha-1,2-mannosyltransferase activity"/>
    <property type="evidence" value="ECO:0007669"/>
    <property type="project" value="TreeGrafter"/>
</dbReference>
<dbReference type="InterPro" id="IPR002685">
    <property type="entry name" value="Glyco_trans_15"/>
</dbReference>
<name>A0AAN6NI34_9PEZI</name>
<feature type="active site" description="Nucleophile" evidence="4">
    <location>
        <position position="308"/>
    </location>
</feature>
<evidence type="ECO:0000256" key="4">
    <source>
        <dbReference type="PIRSR" id="PIRSR018153-1"/>
    </source>
</evidence>
<dbReference type="EMBL" id="MU853754">
    <property type="protein sequence ID" value="KAK3945506.1"/>
    <property type="molecule type" value="Genomic_DNA"/>
</dbReference>
<keyword evidence="6" id="KW-1185">Reference proteome</keyword>
<dbReference type="SUPFAM" id="SSF53448">
    <property type="entry name" value="Nucleotide-diphospho-sugar transferases"/>
    <property type="match status" value="1"/>
</dbReference>
<gene>
    <name evidence="5" type="ORF">QBC46DRAFT_93450</name>
</gene>
<dbReference type="PIRSF" id="PIRSF018153">
    <property type="entry name" value="Glyco_trans_15"/>
    <property type="match status" value="1"/>
</dbReference>
<dbReference type="GO" id="GO:0000032">
    <property type="term" value="P:cell wall mannoprotein biosynthetic process"/>
    <property type="evidence" value="ECO:0007669"/>
    <property type="project" value="TreeGrafter"/>
</dbReference>